<protein>
    <submittedName>
        <fullName evidence="2">Uncharacterized protein</fullName>
    </submittedName>
</protein>
<dbReference type="Proteomes" id="UP001271792">
    <property type="component" value="Unassembled WGS sequence"/>
</dbReference>
<evidence type="ECO:0000313" key="2">
    <source>
        <dbReference type="EMBL" id="MDX8047773.1"/>
    </source>
</evidence>
<evidence type="ECO:0000313" key="3">
    <source>
        <dbReference type="Proteomes" id="UP001271792"/>
    </source>
</evidence>
<comment type="caution">
    <text evidence="2">The sequence shown here is derived from an EMBL/GenBank/DDBJ whole genome shotgun (WGS) entry which is preliminary data.</text>
</comment>
<keyword evidence="1" id="KW-0732">Signal</keyword>
<gene>
    <name evidence="2" type="ORF">SK571_00125</name>
</gene>
<accession>A0ABU4TI53</accession>
<feature type="signal peptide" evidence="1">
    <location>
        <begin position="1"/>
        <end position="23"/>
    </location>
</feature>
<name>A0ABU4TI53_9PSEU</name>
<dbReference type="RefSeq" id="WP_319981966.1">
    <property type="nucleotide sequence ID" value="NZ_JAXAVV010000001.1"/>
</dbReference>
<keyword evidence="3" id="KW-1185">Reference proteome</keyword>
<organism evidence="2 3">
    <name type="scientific">Lentzea kristufekii</name>
    <dbReference type="NCBI Taxonomy" id="3095430"/>
    <lineage>
        <taxon>Bacteria</taxon>
        <taxon>Bacillati</taxon>
        <taxon>Actinomycetota</taxon>
        <taxon>Actinomycetes</taxon>
        <taxon>Pseudonocardiales</taxon>
        <taxon>Pseudonocardiaceae</taxon>
        <taxon>Lentzea</taxon>
    </lineage>
</organism>
<reference evidence="2 3" key="1">
    <citation type="submission" date="2023-11" db="EMBL/GenBank/DDBJ databases">
        <title>Lentzea sokolovensis, sp. nov., Lentzea kristufkii, sp. nov., and Lentzea miocenensis, sp. nov., rare actinobacteria from Sokolov Coal Basin, Miocene lacustrine sediment, Czech Republic.</title>
        <authorList>
            <person name="Lara A."/>
            <person name="Kotroba L."/>
            <person name="Nouioui I."/>
            <person name="Neumann-Schaal M."/>
            <person name="Mast Y."/>
            <person name="Chronakova A."/>
        </authorList>
    </citation>
    <scope>NUCLEOTIDE SEQUENCE [LARGE SCALE GENOMIC DNA]</scope>
    <source>
        <strain evidence="2 3">BCCO 10_0798</strain>
    </source>
</reference>
<proteinExistence type="predicted"/>
<feature type="chain" id="PRO_5046236522" evidence="1">
    <location>
        <begin position="24"/>
        <end position="146"/>
    </location>
</feature>
<evidence type="ECO:0000256" key="1">
    <source>
        <dbReference type="SAM" id="SignalP"/>
    </source>
</evidence>
<sequence>MRKRNVVIAAVAVFAVGGGVAYAAWSSTGAGSGSVGSTTSVNSVISPVNGAGGLYPGATVSFQVTITNPNPYAVAVTSISAGASALTADGCSEGTVTSPAVSDQGTILAGQSGTYTLQATMSADAADNCKSQTFSLPLTAALVSAA</sequence>
<dbReference type="EMBL" id="JAXAVV010000001">
    <property type="protein sequence ID" value="MDX8047773.1"/>
    <property type="molecule type" value="Genomic_DNA"/>
</dbReference>